<dbReference type="Proteomes" id="UP000247476">
    <property type="component" value="Unassembled WGS sequence"/>
</dbReference>
<dbReference type="Pfam" id="PF07584">
    <property type="entry name" value="BatA"/>
    <property type="match status" value="1"/>
</dbReference>
<evidence type="ECO:0000313" key="6">
    <source>
        <dbReference type="Proteomes" id="UP000247476"/>
    </source>
</evidence>
<evidence type="ECO:0000256" key="2">
    <source>
        <dbReference type="SAM" id="Phobius"/>
    </source>
</evidence>
<feature type="transmembrane region" description="Helical" evidence="2">
    <location>
        <begin position="59"/>
        <end position="81"/>
    </location>
</feature>
<feature type="domain" description="VWFA" evidence="4">
    <location>
        <begin position="91"/>
        <end position="200"/>
    </location>
</feature>
<feature type="region of interest" description="Disordered" evidence="1">
    <location>
        <begin position="581"/>
        <end position="618"/>
    </location>
</feature>
<keyword evidence="2" id="KW-1133">Transmembrane helix</keyword>
<accession>A0A2V5JXZ6</accession>
<keyword evidence="2" id="KW-0472">Membrane</keyword>
<comment type="caution">
    <text evidence="5">The sequence shown here is derived from an EMBL/GenBank/DDBJ whole genome shotgun (WGS) entry which is preliminary data.</text>
</comment>
<dbReference type="PANTHER" id="PTHR37464">
    <property type="entry name" value="BLL2463 PROTEIN"/>
    <property type="match status" value="1"/>
</dbReference>
<reference evidence="5 6" key="1">
    <citation type="submission" date="2018-05" db="EMBL/GenBank/DDBJ databases">
        <title>Paenibacillus flagellatus sp. nov., isolated from selenium mineral soil.</title>
        <authorList>
            <person name="Dai X."/>
        </authorList>
    </citation>
    <scope>NUCLEOTIDE SEQUENCE [LARGE SCALE GENOMIC DNA]</scope>
    <source>
        <strain evidence="5 6">DXL2</strain>
    </source>
</reference>
<feature type="region of interest" description="Disordered" evidence="1">
    <location>
        <begin position="530"/>
        <end position="552"/>
    </location>
</feature>
<dbReference type="InterPro" id="IPR024163">
    <property type="entry name" value="Aerotolerance_reg_N"/>
</dbReference>
<feature type="domain" description="Aerotolerance regulator N-terminal" evidence="3">
    <location>
        <begin position="1"/>
        <end position="78"/>
    </location>
</feature>
<sequence length="654" mass="69395">MHFDSAAALWFGLSLPAIVLLYLFKRNYIDTPVSSHLLWNRVLKELEANRPWQKLRSRLLMIVQLLVAAMLVLALMQPWVWSERKAKGHAVVVLDRSASMTAAAPAAEGGEPESRLERAKRLVTDWIESDASESAVTVIAMGGQADVLLTRETDIGTLRETIAGVEPSYGKTAYKEAMSLAAALTRGDADAEIRVFTDGQFAEPATGLSFDVPVTVVSTEEAGKAAPGNVSVAQFGVKRAPTSESGETAVTAVATIKNWGDAPAAVELSLYAGGSLAEVRKATVDPGKTASVYFERLVAADWYKLDAGGADAMRADDVSYAFLEGDRPKKVLSVGTGNLFLEKALQLAGAEVTKLAPDDAQAWIDTARDGNGPDAIAIDAVDASVLASESWQKLLASKPVLYVQSGFEGTEVPVPAGAITVGDHPATRYLKFRDTHVASALLPKSLSWGKPIVSAQNVPLVYAGEENGLPRIALAFALQRTDWPLRPEFPVFVQNALEWLTSAQGGSLGRAVAGERKEIAVSPRAASAEWVAEDGGAAAGTEIETSSGRPSPVQPVPAIPGLYRLVEKDEAGHTVQTRWLGVMPDPGESGRAAAPLSFGPDASNGGETNGTGAADLTDSTAERGAPYALWRWLAVLALAFVVWEWGVYRRGASV</sequence>
<dbReference type="EMBL" id="QJVJ01000011">
    <property type="protein sequence ID" value="PYI51729.1"/>
    <property type="molecule type" value="Genomic_DNA"/>
</dbReference>
<evidence type="ECO:0000259" key="3">
    <source>
        <dbReference type="Pfam" id="PF07584"/>
    </source>
</evidence>
<proteinExistence type="predicted"/>
<organism evidence="5 6">
    <name type="scientific">Paenibacillus flagellatus</name>
    <dbReference type="NCBI Taxonomy" id="2211139"/>
    <lineage>
        <taxon>Bacteria</taxon>
        <taxon>Bacillati</taxon>
        <taxon>Bacillota</taxon>
        <taxon>Bacilli</taxon>
        <taxon>Bacillales</taxon>
        <taxon>Paenibacillaceae</taxon>
        <taxon>Paenibacillus</taxon>
    </lineage>
</organism>
<keyword evidence="6" id="KW-1185">Reference proteome</keyword>
<dbReference type="InterPro" id="IPR002035">
    <property type="entry name" value="VWF_A"/>
</dbReference>
<dbReference type="Gene3D" id="3.40.50.410">
    <property type="entry name" value="von Willebrand factor, type A domain"/>
    <property type="match status" value="1"/>
</dbReference>
<feature type="transmembrane region" description="Helical" evidence="2">
    <location>
        <begin position="6"/>
        <end position="24"/>
    </location>
</feature>
<dbReference type="OrthoDB" id="9780136at2"/>
<name>A0A2V5JXZ6_9BACL</name>
<dbReference type="CDD" id="cd00198">
    <property type="entry name" value="vWFA"/>
    <property type="match status" value="1"/>
</dbReference>
<dbReference type="Pfam" id="PF13519">
    <property type="entry name" value="VWA_2"/>
    <property type="match status" value="1"/>
</dbReference>
<dbReference type="SUPFAM" id="SSF53300">
    <property type="entry name" value="vWA-like"/>
    <property type="match status" value="1"/>
</dbReference>
<evidence type="ECO:0008006" key="7">
    <source>
        <dbReference type="Google" id="ProtNLM"/>
    </source>
</evidence>
<evidence type="ECO:0000256" key="1">
    <source>
        <dbReference type="SAM" id="MobiDB-lite"/>
    </source>
</evidence>
<evidence type="ECO:0000313" key="5">
    <source>
        <dbReference type="EMBL" id="PYI51729.1"/>
    </source>
</evidence>
<dbReference type="AlphaFoldDB" id="A0A2V5JXZ6"/>
<gene>
    <name evidence="5" type="ORF">DLM86_22660</name>
</gene>
<dbReference type="PANTHER" id="PTHR37464:SF1">
    <property type="entry name" value="BLL2463 PROTEIN"/>
    <property type="match status" value="1"/>
</dbReference>
<dbReference type="InterPro" id="IPR036465">
    <property type="entry name" value="vWFA_dom_sf"/>
</dbReference>
<protein>
    <recommendedName>
        <fullName evidence="7">VWFA domain-containing protein</fullName>
    </recommendedName>
</protein>
<evidence type="ECO:0000259" key="4">
    <source>
        <dbReference type="Pfam" id="PF13519"/>
    </source>
</evidence>
<keyword evidence="2" id="KW-0812">Transmembrane</keyword>
<dbReference type="RefSeq" id="WP_110842357.1">
    <property type="nucleotide sequence ID" value="NZ_QJVJ01000011.1"/>
</dbReference>